<reference evidence="5 6" key="1">
    <citation type="submission" date="2020-04" db="EMBL/GenBank/DDBJ databases">
        <title>Molecular characterization of pseudomonads from Agaricus bisporus reveal novel blotch 2 pathogens in Western Europe.</title>
        <authorList>
            <person name="Taparia T."/>
            <person name="Krijger M."/>
            <person name="Haynes E."/>
            <person name="Elpinstone J.G."/>
            <person name="Noble R."/>
            <person name="Van Der Wolf J."/>
        </authorList>
    </citation>
    <scope>NUCLEOTIDE SEQUENCE [LARGE SCALE GENOMIC DNA]</scope>
    <source>
        <strain evidence="5 6">IPO3746</strain>
    </source>
</reference>
<dbReference type="InterPro" id="IPR028932">
    <property type="entry name" value="TerB-C"/>
</dbReference>
<dbReference type="Pfam" id="PF15615">
    <property type="entry name" value="TerB_C"/>
    <property type="match status" value="1"/>
</dbReference>
<dbReference type="Proteomes" id="UP000549134">
    <property type="component" value="Unassembled WGS sequence"/>
</dbReference>
<evidence type="ECO:0000259" key="2">
    <source>
        <dbReference type="Pfam" id="PF05099"/>
    </source>
</evidence>
<feature type="region of interest" description="Disordered" evidence="1">
    <location>
        <begin position="656"/>
        <end position="684"/>
    </location>
</feature>
<dbReference type="SUPFAM" id="SSF158682">
    <property type="entry name" value="TerB-like"/>
    <property type="match status" value="1"/>
</dbReference>
<sequence>MVRKQKSSPGMSSAALLILILAVTIVAAPSHLRLTVAFLAGIAGLIWLIKKSFTASPTDPLRLKTKILADLKGQTTSLSNHEQKSEISLGVINGDRAHSDFHTIRVSSPEQQFTIPKPKKFTPKERWIGKEETINVGGQNLTVGMVYFAEKAGRTFDQEPSLIDGQLPVQPTHVDLTEKLTGYWPSYSGISPAARRGYLQWLSEGRCAPGADIGYVFIFFYGLERRVVVDSITDEDARSELPTIIAEIERLKTLYWDNSSFRNYASNLLNHIQLMDVEPQMYLNAPPRFESSGLELPIALRLALGQMALDKHPLNAAWAMAWVQSDPNISRRTAVSRCAVQFEQLFVAQYSARYPNGLLLTQNKTLLKIVYRSASSRLITPDMALGDIPDVSATSATRNKLQAIVDECTIVLDPYSRYLGRNPEGASNLEGILQLPVALWPATAKDVIAELELQVGDEQQVITLGDLAGRFGSPGALPRGTIVALARALESLNIGFEPDVLSGSRTPKDSDTIVLFATGDHDGSLRTSSDYHAAVVTLDLASAVAAADGESSSEEMTQLGRHIDSWSHLCISHRKRLKAHLQIQILQPPTLASLKKKLSPLNADAKRTIAGFLAHLAQADGNVSPQEVRLLERVYKTLELDPQLLYADLHGAAINPSRKSSTASAPGAEPSANEAGGTLSSNDASQGFNLDMNKIAQLQRETAVVSALLADVFSDESPEPSIVEDEIRDQPTDHAATVHGLDPDHSAFLRMIVSRREWSRQELEDVATDMELMLDGALEQINDMAFERFDMPVSEGDDPIEINPDILEELAL</sequence>
<dbReference type="Gene3D" id="1.10.3680.10">
    <property type="entry name" value="TerB-like"/>
    <property type="match status" value="1"/>
</dbReference>
<feature type="domain" description="TerB-C" evidence="4">
    <location>
        <begin position="681"/>
        <end position="810"/>
    </location>
</feature>
<dbReference type="InterPro" id="IPR025266">
    <property type="entry name" value="TerB_N"/>
</dbReference>
<evidence type="ECO:0000259" key="4">
    <source>
        <dbReference type="Pfam" id="PF15615"/>
    </source>
</evidence>
<name>A0A7Y8ATN6_PSETO</name>
<evidence type="ECO:0000259" key="3">
    <source>
        <dbReference type="Pfam" id="PF13208"/>
    </source>
</evidence>
<dbReference type="Pfam" id="PF05099">
    <property type="entry name" value="TerB"/>
    <property type="match status" value="1"/>
</dbReference>
<protein>
    <submittedName>
        <fullName evidence="5">TerB N-terminal domain-containing protein</fullName>
    </submittedName>
</protein>
<accession>A0A7Y8ATN6</accession>
<evidence type="ECO:0000313" key="5">
    <source>
        <dbReference type="EMBL" id="NWD40148.1"/>
    </source>
</evidence>
<dbReference type="InterPro" id="IPR007791">
    <property type="entry name" value="DjlA_N"/>
</dbReference>
<feature type="domain" description="Co-chaperone DjlA N-terminal" evidence="2">
    <location>
        <begin position="540"/>
        <end position="643"/>
    </location>
</feature>
<comment type="caution">
    <text evidence="5">The sequence shown here is derived from an EMBL/GenBank/DDBJ whole genome shotgun (WGS) entry which is preliminary data.</text>
</comment>
<evidence type="ECO:0000313" key="6">
    <source>
        <dbReference type="Proteomes" id="UP000549134"/>
    </source>
</evidence>
<dbReference type="GeneID" id="55849289"/>
<dbReference type="Pfam" id="PF13208">
    <property type="entry name" value="TerB_N"/>
    <property type="match status" value="1"/>
</dbReference>
<dbReference type="AlphaFoldDB" id="A0A7Y8ATN6"/>
<gene>
    <name evidence="5" type="ORF">HX787_30320</name>
</gene>
<evidence type="ECO:0000256" key="1">
    <source>
        <dbReference type="SAM" id="MobiDB-lite"/>
    </source>
</evidence>
<feature type="domain" description="TerB N-terminal" evidence="3">
    <location>
        <begin position="131"/>
        <end position="334"/>
    </location>
</feature>
<organism evidence="5 6">
    <name type="scientific">Pseudomonas tolaasii</name>
    <dbReference type="NCBI Taxonomy" id="29442"/>
    <lineage>
        <taxon>Bacteria</taxon>
        <taxon>Pseudomonadati</taxon>
        <taxon>Pseudomonadota</taxon>
        <taxon>Gammaproteobacteria</taxon>
        <taxon>Pseudomonadales</taxon>
        <taxon>Pseudomonadaceae</taxon>
        <taxon>Pseudomonas</taxon>
    </lineage>
</organism>
<dbReference type="CDD" id="cd07176">
    <property type="entry name" value="terB"/>
    <property type="match status" value="1"/>
</dbReference>
<dbReference type="InterPro" id="IPR029024">
    <property type="entry name" value="TerB-like"/>
</dbReference>
<dbReference type="RefSeq" id="WP_080520762.1">
    <property type="nucleotide sequence ID" value="NZ_CP020369.1"/>
</dbReference>
<proteinExistence type="predicted"/>
<dbReference type="EMBL" id="JACAQK010000050">
    <property type="protein sequence ID" value="NWD40148.1"/>
    <property type="molecule type" value="Genomic_DNA"/>
</dbReference>